<dbReference type="InterPro" id="IPR036869">
    <property type="entry name" value="J_dom_sf"/>
</dbReference>
<protein>
    <submittedName>
        <fullName evidence="5">J domain-containing protein</fullName>
    </submittedName>
</protein>
<dbReference type="CDD" id="cd06257">
    <property type="entry name" value="DnaJ"/>
    <property type="match status" value="1"/>
</dbReference>
<dbReference type="PANTHER" id="PTHR44144:SF1">
    <property type="entry name" value="DNAJ HOMOLOG SUBFAMILY C MEMBER 9"/>
    <property type="match status" value="1"/>
</dbReference>
<dbReference type="SUPFAM" id="SSF46565">
    <property type="entry name" value="Chaperone J-domain"/>
    <property type="match status" value="1"/>
</dbReference>
<evidence type="ECO:0000313" key="3">
    <source>
        <dbReference type="EMBL" id="VDO04569.1"/>
    </source>
</evidence>
<dbReference type="PANTHER" id="PTHR44144">
    <property type="entry name" value="DNAJ HOMOLOG SUBFAMILY C MEMBER 9"/>
    <property type="match status" value="1"/>
</dbReference>
<dbReference type="PROSITE" id="PS00636">
    <property type="entry name" value="DNAJ_1"/>
    <property type="match status" value="1"/>
</dbReference>
<dbReference type="Proteomes" id="UP000278807">
    <property type="component" value="Unassembled WGS sequence"/>
</dbReference>
<organism evidence="5">
    <name type="scientific">Rodentolepis nana</name>
    <name type="common">Dwarf tapeworm</name>
    <name type="synonym">Hymenolepis nana</name>
    <dbReference type="NCBI Taxonomy" id="102285"/>
    <lineage>
        <taxon>Eukaryota</taxon>
        <taxon>Metazoa</taxon>
        <taxon>Spiralia</taxon>
        <taxon>Lophotrochozoa</taxon>
        <taxon>Platyhelminthes</taxon>
        <taxon>Cestoda</taxon>
        <taxon>Eucestoda</taxon>
        <taxon>Cyclophyllidea</taxon>
        <taxon>Hymenolepididae</taxon>
        <taxon>Rodentolepis</taxon>
    </lineage>
</organism>
<dbReference type="GO" id="GO:0005737">
    <property type="term" value="C:cytoplasm"/>
    <property type="evidence" value="ECO:0007669"/>
    <property type="project" value="TreeGrafter"/>
</dbReference>
<dbReference type="GO" id="GO:0005634">
    <property type="term" value="C:nucleus"/>
    <property type="evidence" value="ECO:0007669"/>
    <property type="project" value="TreeGrafter"/>
</dbReference>
<dbReference type="InterPro" id="IPR001623">
    <property type="entry name" value="DnaJ_domain"/>
</dbReference>
<accession>A0A0R3TMM3</accession>
<dbReference type="SMART" id="SM00271">
    <property type="entry name" value="DnaJ"/>
    <property type="match status" value="1"/>
</dbReference>
<dbReference type="InterPro" id="IPR018253">
    <property type="entry name" value="DnaJ_domain_CS"/>
</dbReference>
<reference evidence="3 4" key="2">
    <citation type="submission" date="2018-11" db="EMBL/GenBank/DDBJ databases">
        <authorList>
            <consortium name="Pathogen Informatics"/>
        </authorList>
    </citation>
    <scope>NUCLEOTIDE SEQUENCE [LARGE SCALE GENOMIC DNA]</scope>
</reference>
<evidence type="ECO:0000313" key="4">
    <source>
        <dbReference type="Proteomes" id="UP000278807"/>
    </source>
</evidence>
<dbReference type="WBParaSite" id="HNAJ_0000857201-mRNA-1">
    <property type="protein sequence ID" value="HNAJ_0000857201-mRNA-1"/>
    <property type="gene ID" value="HNAJ_0000857201"/>
</dbReference>
<dbReference type="GO" id="GO:0031072">
    <property type="term" value="F:heat shock protein binding"/>
    <property type="evidence" value="ECO:0007669"/>
    <property type="project" value="TreeGrafter"/>
</dbReference>
<keyword evidence="1" id="KW-0175">Coiled coil</keyword>
<proteinExistence type="predicted"/>
<evidence type="ECO:0000313" key="5">
    <source>
        <dbReference type="WBParaSite" id="HNAJ_0000857201-mRNA-1"/>
    </source>
</evidence>
<name>A0A0R3TMM3_RODNA</name>
<dbReference type="Pfam" id="PF23302">
    <property type="entry name" value="HTH_DNAJC9"/>
    <property type="match status" value="1"/>
</dbReference>
<dbReference type="AlphaFoldDB" id="A0A0R3TMM3"/>
<dbReference type="Pfam" id="PF00226">
    <property type="entry name" value="DnaJ"/>
    <property type="match status" value="1"/>
</dbReference>
<dbReference type="PRINTS" id="PR00625">
    <property type="entry name" value="JDOMAIN"/>
</dbReference>
<keyword evidence="4" id="KW-1185">Reference proteome</keyword>
<dbReference type="OrthoDB" id="110024at2759"/>
<dbReference type="EMBL" id="UZAE01012324">
    <property type="protein sequence ID" value="VDO04569.1"/>
    <property type="molecule type" value="Genomic_DNA"/>
</dbReference>
<dbReference type="InterPro" id="IPR052594">
    <property type="entry name" value="J_domain-containing_protein"/>
</dbReference>
<feature type="coiled-coil region" evidence="1">
    <location>
        <begin position="183"/>
        <end position="210"/>
    </location>
</feature>
<evidence type="ECO:0000256" key="1">
    <source>
        <dbReference type="SAM" id="Coils"/>
    </source>
</evidence>
<dbReference type="STRING" id="102285.A0A0R3TMM3"/>
<dbReference type="Gene3D" id="1.10.287.110">
    <property type="entry name" value="DnaJ domain"/>
    <property type="match status" value="1"/>
</dbReference>
<sequence length="263" mass="30830">MEKFIEDAKRLFGTDNLYELLGCERKSTESEIKRAFYKSSLKHHPDRHIETKKALATERFQVISHAFAILSDKESRVLYDESGVIGDAYSEKSFEDWRDYFNHIFPKFTEQDIAEAKKKFVGSKGEKIEIAKAYERYKGDMDKIMETVVFAEVFEEDRIRSIIQELIDKREVQPYDAFIKEPAKKRAQRLKRAQKEAAAFERMSKRKKSDESEEASLQSLVMSIQSNIEKRQAMADKFIDQLAAKYGEQQKKKCHARKRKTSK</sequence>
<reference evidence="5" key="1">
    <citation type="submission" date="2017-02" db="UniProtKB">
        <authorList>
            <consortium name="WormBaseParasite"/>
        </authorList>
    </citation>
    <scope>IDENTIFICATION</scope>
</reference>
<evidence type="ECO:0000259" key="2">
    <source>
        <dbReference type="PROSITE" id="PS50076"/>
    </source>
</evidence>
<gene>
    <name evidence="3" type="ORF">HNAJ_LOCUS8568</name>
</gene>
<feature type="domain" description="J" evidence="2">
    <location>
        <begin position="16"/>
        <end position="83"/>
    </location>
</feature>
<dbReference type="InterPro" id="IPR056453">
    <property type="entry name" value="HTH_DNAJC9"/>
</dbReference>
<dbReference type="PROSITE" id="PS50076">
    <property type="entry name" value="DNAJ_2"/>
    <property type="match status" value="1"/>
</dbReference>